<organism evidence="1 2">
    <name type="scientific">Arachnia propionica</name>
    <dbReference type="NCBI Taxonomy" id="1750"/>
    <lineage>
        <taxon>Bacteria</taxon>
        <taxon>Bacillati</taxon>
        <taxon>Actinomycetota</taxon>
        <taxon>Actinomycetes</taxon>
        <taxon>Propionibacteriales</taxon>
        <taxon>Propionibacteriaceae</taxon>
        <taxon>Arachnia</taxon>
    </lineage>
</organism>
<proteinExistence type="predicted"/>
<dbReference type="RefSeq" id="WP_125229212.1">
    <property type="nucleotide sequence ID" value="NZ_RQYT01000060.1"/>
</dbReference>
<comment type="caution">
    <text evidence="1">The sequence shown here is derived from an EMBL/GenBank/DDBJ whole genome shotgun (WGS) entry which is preliminary data.</text>
</comment>
<dbReference type="EMBL" id="RQYT01000060">
    <property type="protein sequence ID" value="RRD47646.1"/>
    <property type="molecule type" value="Genomic_DNA"/>
</dbReference>
<sequence>MSDDTVASNLQEIEAETFEIQDVSDADLLLAPSSCTSTASTSCCSTTSCALCSCMNPWK</sequence>
<dbReference type="Proteomes" id="UP000280935">
    <property type="component" value="Unassembled WGS sequence"/>
</dbReference>
<reference evidence="1 2" key="1">
    <citation type="submission" date="2018-11" db="EMBL/GenBank/DDBJ databases">
        <title>Genomes From Bacteria Associated with the Canine Oral Cavity: a Test Case for Automated Genome-Based Taxonomic Assignment.</title>
        <authorList>
            <person name="Coil D.A."/>
            <person name="Jospin G."/>
            <person name="Darling A.E."/>
            <person name="Wallis C."/>
            <person name="Davis I.J."/>
            <person name="Harris S."/>
            <person name="Eisen J.A."/>
            <person name="Holcombe L.J."/>
            <person name="O'Flynn C."/>
        </authorList>
    </citation>
    <scope>NUCLEOTIDE SEQUENCE [LARGE SCALE GENOMIC DNA]</scope>
    <source>
        <strain evidence="1 2">OH2822_COT-296</strain>
    </source>
</reference>
<evidence type="ECO:0000313" key="2">
    <source>
        <dbReference type="Proteomes" id="UP000280935"/>
    </source>
</evidence>
<protein>
    <submittedName>
        <fullName evidence="1">Thiazolylpeptide-type bacteriocin</fullName>
    </submittedName>
</protein>
<evidence type="ECO:0000313" key="1">
    <source>
        <dbReference type="EMBL" id="RRD47646.1"/>
    </source>
</evidence>
<gene>
    <name evidence="1" type="ORF">EII35_14685</name>
</gene>
<dbReference type="AlphaFoldDB" id="A0A3P1WNY3"/>
<dbReference type="InterPro" id="IPR023895">
    <property type="entry name" value="Thiopep_bacteriocin_prcur"/>
</dbReference>
<dbReference type="NCBIfam" id="TIGR03892">
    <property type="entry name" value="thiopep_precurs"/>
    <property type="match status" value="1"/>
</dbReference>
<accession>A0A3P1WNY3</accession>
<name>A0A3P1WNY3_9ACTN</name>